<feature type="signal peptide" evidence="1">
    <location>
        <begin position="1"/>
        <end position="21"/>
    </location>
</feature>
<comment type="caution">
    <text evidence="2">The sequence shown here is derived from an EMBL/GenBank/DDBJ whole genome shotgun (WGS) entry which is preliminary data.</text>
</comment>
<dbReference type="InterPro" id="IPR008969">
    <property type="entry name" value="CarboxyPept-like_regulatory"/>
</dbReference>
<organism evidence="2 3">
    <name type="scientific">Pedobacter lusitanus</name>
    <dbReference type="NCBI Taxonomy" id="1503925"/>
    <lineage>
        <taxon>Bacteria</taxon>
        <taxon>Pseudomonadati</taxon>
        <taxon>Bacteroidota</taxon>
        <taxon>Sphingobacteriia</taxon>
        <taxon>Sphingobacteriales</taxon>
        <taxon>Sphingobacteriaceae</taxon>
        <taxon>Pedobacter</taxon>
    </lineage>
</organism>
<feature type="chain" id="PRO_5002222685" evidence="1">
    <location>
        <begin position="22"/>
        <end position="245"/>
    </location>
</feature>
<dbReference type="STRING" id="1503925.TH53_03655"/>
<dbReference type="AlphaFoldDB" id="A0A0D0GQG4"/>
<name>A0A0D0GQG4_9SPHI</name>
<dbReference type="SUPFAM" id="SSF49464">
    <property type="entry name" value="Carboxypeptidase regulatory domain-like"/>
    <property type="match status" value="1"/>
</dbReference>
<evidence type="ECO:0000313" key="3">
    <source>
        <dbReference type="Proteomes" id="UP000032049"/>
    </source>
</evidence>
<keyword evidence="1" id="KW-0732">Signal</keyword>
<dbReference type="Proteomes" id="UP000032049">
    <property type="component" value="Unassembled WGS sequence"/>
</dbReference>
<dbReference type="RefSeq" id="WP_041878478.1">
    <property type="nucleotide sequence ID" value="NZ_CP157278.1"/>
</dbReference>
<reference evidence="2 3" key="1">
    <citation type="submission" date="2015-01" db="EMBL/GenBank/DDBJ databases">
        <title>Draft genome sequence of Pedobacter sp. NL19 isolated from sludge of an effluent treatment pond in an abandoned uranium mine.</title>
        <authorList>
            <person name="Santos T."/>
            <person name="Caetano T."/>
            <person name="Covas C."/>
            <person name="Cruz A."/>
            <person name="Mendo S."/>
        </authorList>
    </citation>
    <scope>NUCLEOTIDE SEQUENCE [LARGE SCALE GENOMIC DNA]</scope>
    <source>
        <strain evidence="2 3">NL19</strain>
    </source>
</reference>
<gene>
    <name evidence="2" type="ORF">TH53_03655</name>
</gene>
<sequence length="245" mass="27759">MKTFKKLIAVLFLTIPLYTFAQTGITGGVFDYDNKSFPLQKVTVRNLNNNETTFTGAAGQFLIKASKGDLLEFSLPGFHTDTLYLTNMLSKTVYLPAASTTLKQVDIKSAKLSKDLNLRNPNAKGFERVHGISPTQNVQRAGGIGLAFGSGKVRREKAKERALEERGAYEAEINQYFNEEHVNGLIKLQGQELKEFIELYRPTVERVKAEDPFNYDYYIAVAYQTWLKLPPEQRKLPPMKKLEKK</sequence>
<protein>
    <submittedName>
        <fullName evidence="2">Uncharacterized protein</fullName>
    </submittedName>
</protein>
<dbReference type="OrthoDB" id="1118857at2"/>
<dbReference type="EMBL" id="JXRA01000014">
    <property type="protein sequence ID" value="KIO78390.1"/>
    <property type="molecule type" value="Genomic_DNA"/>
</dbReference>
<evidence type="ECO:0000256" key="1">
    <source>
        <dbReference type="SAM" id="SignalP"/>
    </source>
</evidence>
<accession>A0A0D0GQG4</accession>
<proteinExistence type="predicted"/>
<evidence type="ECO:0000313" key="2">
    <source>
        <dbReference type="EMBL" id="KIO78390.1"/>
    </source>
</evidence>
<keyword evidence="3" id="KW-1185">Reference proteome</keyword>